<evidence type="ECO:0008006" key="3">
    <source>
        <dbReference type="Google" id="ProtNLM"/>
    </source>
</evidence>
<evidence type="ECO:0000313" key="2">
    <source>
        <dbReference type="EMBL" id="SVC19514.1"/>
    </source>
</evidence>
<organism evidence="2">
    <name type="scientific">marine metagenome</name>
    <dbReference type="NCBI Taxonomy" id="408172"/>
    <lineage>
        <taxon>unclassified sequences</taxon>
        <taxon>metagenomes</taxon>
        <taxon>ecological metagenomes</taxon>
    </lineage>
</organism>
<feature type="compositionally biased region" description="Basic residues" evidence="1">
    <location>
        <begin position="1"/>
        <end position="12"/>
    </location>
</feature>
<dbReference type="EMBL" id="UINC01078439">
    <property type="protein sequence ID" value="SVC19514.1"/>
    <property type="molecule type" value="Genomic_DNA"/>
</dbReference>
<reference evidence="2" key="1">
    <citation type="submission" date="2018-05" db="EMBL/GenBank/DDBJ databases">
        <authorList>
            <person name="Lanie J.A."/>
            <person name="Ng W.-L."/>
            <person name="Kazmierczak K.M."/>
            <person name="Andrzejewski T.M."/>
            <person name="Davidsen T.M."/>
            <person name="Wayne K.J."/>
            <person name="Tettelin H."/>
            <person name="Glass J.I."/>
            <person name="Rusch D."/>
            <person name="Podicherti R."/>
            <person name="Tsui H.-C.T."/>
            <person name="Winkler M.E."/>
        </authorList>
    </citation>
    <scope>NUCLEOTIDE SEQUENCE</scope>
</reference>
<gene>
    <name evidence="2" type="ORF">METZ01_LOCUS272368</name>
</gene>
<accession>A0A382K3T5</accession>
<feature type="compositionally biased region" description="Basic residues" evidence="1">
    <location>
        <begin position="22"/>
        <end position="35"/>
    </location>
</feature>
<protein>
    <recommendedName>
        <fullName evidence="3">DUF5679 domain-containing protein</fullName>
    </recommendedName>
</protein>
<proteinExistence type="predicted"/>
<dbReference type="AlphaFoldDB" id="A0A382K3T5"/>
<feature type="region of interest" description="Disordered" evidence="1">
    <location>
        <begin position="1"/>
        <end position="41"/>
    </location>
</feature>
<name>A0A382K3T5_9ZZZZ</name>
<sequence length="107" mass="12023">MVTKTTKKKTKSVTKLTGGKSGGRKTARNRLKSPLKKITPKDKSDKEQFYCVSCKSNVRKDRADKNIYIKQAKNGRWMMRSSCGSCNTNLTRFISNADAEAWTGAKQ</sequence>
<evidence type="ECO:0000256" key="1">
    <source>
        <dbReference type="SAM" id="MobiDB-lite"/>
    </source>
</evidence>